<name>A0AAN8Y5B4_SOLBU</name>
<keyword evidence="1" id="KW-0472">Membrane</keyword>
<reference evidence="2 3" key="1">
    <citation type="submission" date="2024-02" db="EMBL/GenBank/DDBJ databases">
        <title>de novo genome assembly of Solanum bulbocastanum strain 11H21.</title>
        <authorList>
            <person name="Hosaka A.J."/>
        </authorList>
    </citation>
    <scope>NUCLEOTIDE SEQUENCE [LARGE SCALE GENOMIC DNA]</scope>
    <source>
        <tissue evidence="2">Young leaves</tissue>
    </source>
</reference>
<dbReference type="Proteomes" id="UP001371456">
    <property type="component" value="Unassembled WGS sequence"/>
</dbReference>
<evidence type="ECO:0000256" key="1">
    <source>
        <dbReference type="SAM" id="Phobius"/>
    </source>
</evidence>
<keyword evidence="1" id="KW-1133">Transmembrane helix</keyword>
<comment type="caution">
    <text evidence="2">The sequence shown here is derived from an EMBL/GenBank/DDBJ whole genome shotgun (WGS) entry which is preliminary data.</text>
</comment>
<accession>A0AAN8Y5B4</accession>
<gene>
    <name evidence="2" type="ORF">RDI58_024135</name>
</gene>
<keyword evidence="3" id="KW-1185">Reference proteome</keyword>
<sequence length="48" mass="5637">MDSRNPFSPKRKLVLLQNNRQILVLLLLLLVFLTNQIPVFLNFGSKKR</sequence>
<proteinExistence type="predicted"/>
<evidence type="ECO:0000313" key="2">
    <source>
        <dbReference type="EMBL" id="KAK6777418.1"/>
    </source>
</evidence>
<protein>
    <submittedName>
        <fullName evidence="2">Uncharacterized protein</fullName>
    </submittedName>
</protein>
<keyword evidence="1" id="KW-0812">Transmembrane</keyword>
<organism evidence="2 3">
    <name type="scientific">Solanum bulbocastanum</name>
    <name type="common">Wild potato</name>
    <dbReference type="NCBI Taxonomy" id="147425"/>
    <lineage>
        <taxon>Eukaryota</taxon>
        <taxon>Viridiplantae</taxon>
        <taxon>Streptophyta</taxon>
        <taxon>Embryophyta</taxon>
        <taxon>Tracheophyta</taxon>
        <taxon>Spermatophyta</taxon>
        <taxon>Magnoliopsida</taxon>
        <taxon>eudicotyledons</taxon>
        <taxon>Gunneridae</taxon>
        <taxon>Pentapetalae</taxon>
        <taxon>asterids</taxon>
        <taxon>lamiids</taxon>
        <taxon>Solanales</taxon>
        <taxon>Solanaceae</taxon>
        <taxon>Solanoideae</taxon>
        <taxon>Solaneae</taxon>
        <taxon>Solanum</taxon>
    </lineage>
</organism>
<feature type="transmembrane region" description="Helical" evidence="1">
    <location>
        <begin position="21"/>
        <end position="41"/>
    </location>
</feature>
<dbReference type="EMBL" id="JBANQN010000010">
    <property type="protein sequence ID" value="KAK6777418.1"/>
    <property type="molecule type" value="Genomic_DNA"/>
</dbReference>
<dbReference type="AlphaFoldDB" id="A0AAN8Y5B4"/>
<evidence type="ECO:0000313" key="3">
    <source>
        <dbReference type="Proteomes" id="UP001371456"/>
    </source>
</evidence>